<evidence type="ECO:0008006" key="5">
    <source>
        <dbReference type="Google" id="ProtNLM"/>
    </source>
</evidence>
<feature type="compositionally biased region" description="Low complexity" evidence="1">
    <location>
        <begin position="142"/>
        <end position="158"/>
    </location>
</feature>
<dbReference type="Pfam" id="PF04385">
    <property type="entry name" value="FAINT"/>
    <property type="match status" value="1"/>
</dbReference>
<dbReference type="InterPro" id="IPR007480">
    <property type="entry name" value="DUF529"/>
</dbReference>
<evidence type="ECO:0000313" key="3">
    <source>
        <dbReference type="EMBL" id="EKX73513.1"/>
    </source>
</evidence>
<dbReference type="KEGG" id="beq:BEWA_035490"/>
<feature type="region of interest" description="Disordered" evidence="1">
    <location>
        <begin position="129"/>
        <end position="158"/>
    </location>
</feature>
<evidence type="ECO:0000256" key="2">
    <source>
        <dbReference type="SAM" id="SignalP"/>
    </source>
</evidence>
<keyword evidence="2" id="KW-0732">Signal</keyword>
<proteinExistence type="predicted"/>
<name>L1LEB4_THEEQ</name>
<sequence length="158" mass="17295">MKVIAVLWTVCLVRLCSAGCCGCFGRSNGSSVTLDLSCPDESKVKMTTNNDKGLESKEYSPKSGSKIKSVVDNGATIWDSCRISSEQCLFATLSKKGESSLLLIATRNAVEKKYFEKCDEKWKKIDKKDDYEKKLNEMRGESGSPSPNPSTTPSTSSK</sequence>
<evidence type="ECO:0000256" key="1">
    <source>
        <dbReference type="SAM" id="MobiDB-lite"/>
    </source>
</evidence>
<accession>L1LEB4</accession>
<dbReference type="RefSeq" id="XP_004832965.1">
    <property type="nucleotide sequence ID" value="XM_004832908.1"/>
</dbReference>
<feature type="chain" id="PRO_5003953166" description="Signal peptide containing protein" evidence="2">
    <location>
        <begin position="19"/>
        <end position="158"/>
    </location>
</feature>
<dbReference type="EMBL" id="ACOU01000002">
    <property type="protein sequence ID" value="EKX73513.1"/>
    <property type="molecule type" value="Genomic_DNA"/>
</dbReference>
<dbReference type="OrthoDB" id="363084at2759"/>
<dbReference type="AlphaFoldDB" id="L1LEB4"/>
<protein>
    <recommendedName>
        <fullName evidence="5">Signal peptide containing protein</fullName>
    </recommendedName>
</protein>
<gene>
    <name evidence="3" type="ORF">BEWA_035490</name>
</gene>
<feature type="compositionally biased region" description="Basic and acidic residues" evidence="1">
    <location>
        <begin position="129"/>
        <end position="140"/>
    </location>
</feature>
<reference evidence="3 4" key="1">
    <citation type="journal article" date="2012" name="BMC Genomics">
        <title>Comparative genomic analysis and phylogenetic position of Theileria equi.</title>
        <authorList>
            <person name="Kappmeyer L.S."/>
            <person name="Thiagarajan M."/>
            <person name="Herndon D.R."/>
            <person name="Ramsay J.D."/>
            <person name="Caler E."/>
            <person name="Djikeng A."/>
            <person name="Gillespie J.J."/>
            <person name="Lau A.O."/>
            <person name="Roalson E.H."/>
            <person name="Silva J.C."/>
            <person name="Silva M.G."/>
            <person name="Suarez C.E."/>
            <person name="Ueti M.W."/>
            <person name="Nene V.M."/>
            <person name="Mealey R.H."/>
            <person name="Knowles D.P."/>
            <person name="Brayton K.A."/>
        </authorList>
    </citation>
    <scope>NUCLEOTIDE SEQUENCE [LARGE SCALE GENOMIC DNA]</scope>
    <source>
        <strain evidence="3 4">WA</strain>
    </source>
</reference>
<feature type="signal peptide" evidence="2">
    <location>
        <begin position="1"/>
        <end position="18"/>
    </location>
</feature>
<evidence type="ECO:0000313" key="4">
    <source>
        <dbReference type="Proteomes" id="UP000031512"/>
    </source>
</evidence>
<dbReference type="GeneID" id="15807917"/>
<dbReference type="Proteomes" id="UP000031512">
    <property type="component" value="Unassembled WGS sequence"/>
</dbReference>
<organism evidence="3 4">
    <name type="scientific">Theileria equi strain WA</name>
    <dbReference type="NCBI Taxonomy" id="1537102"/>
    <lineage>
        <taxon>Eukaryota</taxon>
        <taxon>Sar</taxon>
        <taxon>Alveolata</taxon>
        <taxon>Apicomplexa</taxon>
        <taxon>Aconoidasida</taxon>
        <taxon>Piroplasmida</taxon>
        <taxon>Theileriidae</taxon>
        <taxon>Theileria</taxon>
    </lineage>
</organism>
<dbReference type="VEuPathDB" id="PiroplasmaDB:BEWA_035490"/>
<keyword evidence="4" id="KW-1185">Reference proteome</keyword>
<comment type="caution">
    <text evidence="3">The sequence shown here is derived from an EMBL/GenBank/DDBJ whole genome shotgun (WGS) entry which is preliminary data.</text>
</comment>